<dbReference type="NCBIfam" id="TIGR00676">
    <property type="entry name" value="fadh2"/>
    <property type="match status" value="1"/>
</dbReference>
<gene>
    <name evidence="13" type="primary">metF</name>
    <name evidence="13" type="ORF">NCTC10717_00379</name>
</gene>
<keyword evidence="5 12" id="KW-0285">Flavoprotein</keyword>
<dbReference type="SUPFAM" id="SSF51730">
    <property type="entry name" value="FAD-linked oxidoreductase"/>
    <property type="match status" value="1"/>
</dbReference>
<keyword evidence="6 12" id="KW-0274">FAD</keyword>
<evidence type="ECO:0000256" key="9">
    <source>
        <dbReference type="ARBA" id="ARBA00023167"/>
    </source>
</evidence>
<evidence type="ECO:0000256" key="1">
    <source>
        <dbReference type="ARBA" id="ARBA00001974"/>
    </source>
</evidence>
<comment type="cofactor">
    <cofactor evidence="1 12">
        <name>FAD</name>
        <dbReference type="ChEBI" id="CHEBI:57692"/>
    </cofactor>
</comment>
<dbReference type="InterPro" id="IPR004620">
    <property type="entry name" value="MTHF_reductase_bac"/>
</dbReference>
<evidence type="ECO:0000256" key="12">
    <source>
        <dbReference type="RuleBase" id="RU003862"/>
    </source>
</evidence>
<evidence type="ECO:0000256" key="2">
    <source>
        <dbReference type="ARBA" id="ARBA00004777"/>
    </source>
</evidence>
<proteinExistence type="inferred from homology"/>
<dbReference type="PANTHER" id="PTHR45754:SF3">
    <property type="entry name" value="METHYLENETETRAHYDROFOLATE REDUCTASE (NADPH)"/>
    <property type="match status" value="1"/>
</dbReference>
<dbReference type="AlphaFoldDB" id="A0A380MIL7"/>
<evidence type="ECO:0000256" key="3">
    <source>
        <dbReference type="ARBA" id="ARBA00006743"/>
    </source>
</evidence>
<dbReference type="RefSeq" id="WP_115217682.1">
    <property type="nucleotide sequence ID" value="NZ_UHIA01000003.1"/>
</dbReference>
<dbReference type="OrthoDB" id="9812555at2"/>
<dbReference type="GO" id="GO:0005829">
    <property type="term" value="C:cytosol"/>
    <property type="evidence" value="ECO:0007669"/>
    <property type="project" value="InterPro"/>
</dbReference>
<evidence type="ECO:0000256" key="6">
    <source>
        <dbReference type="ARBA" id="ARBA00022827"/>
    </source>
</evidence>
<evidence type="ECO:0000313" key="14">
    <source>
        <dbReference type="Proteomes" id="UP000254575"/>
    </source>
</evidence>
<dbReference type="Gene3D" id="3.20.20.220">
    <property type="match status" value="1"/>
</dbReference>
<dbReference type="Pfam" id="PF02219">
    <property type="entry name" value="MTHFR"/>
    <property type="match status" value="1"/>
</dbReference>
<dbReference type="CDD" id="cd00537">
    <property type="entry name" value="MTHFR"/>
    <property type="match status" value="1"/>
</dbReference>
<dbReference type="GO" id="GO:0035999">
    <property type="term" value="P:tetrahydrofolate interconversion"/>
    <property type="evidence" value="ECO:0007669"/>
    <property type="project" value="UniProtKB-UniPathway"/>
</dbReference>
<keyword evidence="8" id="KW-0520">NAD</keyword>
<dbReference type="GO" id="GO:0106312">
    <property type="term" value="F:methylenetetrahydrofolate reductase (NADH) activity"/>
    <property type="evidence" value="ECO:0007669"/>
    <property type="project" value="UniProtKB-EC"/>
</dbReference>
<evidence type="ECO:0000313" key="13">
    <source>
        <dbReference type="EMBL" id="SUO92076.1"/>
    </source>
</evidence>
<evidence type="ECO:0000256" key="10">
    <source>
        <dbReference type="ARBA" id="ARBA00034478"/>
    </source>
</evidence>
<dbReference type="InterPro" id="IPR029041">
    <property type="entry name" value="FAD-linked_oxidoreductase-like"/>
</dbReference>
<reference evidence="13 14" key="1">
    <citation type="submission" date="2018-06" db="EMBL/GenBank/DDBJ databases">
        <authorList>
            <consortium name="Pathogen Informatics"/>
            <person name="Doyle S."/>
        </authorList>
    </citation>
    <scope>NUCLEOTIDE SEQUENCE [LARGE SCALE GENOMIC DNA]</scope>
    <source>
        <strain evidence="13 14">NCTC10717</strain>
    </source>
</reference>
<keyword evidence="7 12" id="KW-0560">Oxidoreductase</keyword>
<name>A0A380MIL7_9GAMM</name>
<dbReference type="Proteomes" id="UP000254575">
    <property type="component" value="Unassembled WGS sequence"/>
</dbReference>
<dbReference type="InterPro" id="IPR003171">
    <property type="entry name" value="Mehydrof_redctse-like"/>
</dbReference>
<accession>A0A380MIL7</accession>
<dbReference type="EC" id="1.5.1.54" evidence="12"/>
<comment type="pathway">
    <text evidence="10">Amino-acid biosynthesis; L-methionine biosynthesis via de novo pathway.</text>
</comment>
<keyword evidence="14" id="KW-1185">Reference proteome</keyword>
<comment type="pathway">
    <text evidence="2 12">One-carbon metabolism; tetrahydrofolate interconversion.</text>
</comment>
<dbReference type="GO" id="GO:0071949">
    <property type="term" value="F:FAD binding"/>
    <property type="evidence" value="ECO:0007669"/>
    <property type="project" value="TreeGrafter"/>
</dbReference>
<evidence type="ECO:0000256" key="5">
    <source>
        <dbReference type="ARBA" id="ARBA00022630"/>
    </source>
</evidence>
<evidence type="ECO:0000256" key="8">
    <source>
        <dbReference type="ARBA" id="ARBA00023027"/>
    </source>
</evidence>
<comment type="catalytic activity">
    <reaction evidence="11">
        <text>(6S)-5-methyl-5,6,7,8-tetrahydrofolate + NAD(+) = (6R)-5,10-methylene-5,6,7,8-tetrahydrofolate + NADH + H(+)</text>
        <dbReference type="Rhea" id="RHEA:19821"/>
        <dbReference type="ChEBI" id="CHEBI:15378"/>
        <dbReference type="ChEBI" id="CHEBI:15636"/>
        <dbReference type="ChEBI" id="CHEBI:18608"/>
        <dbReference type="ChEBI" id="CHEBI:57540"/>
        <dbReference type="ChEBI" id="CHEBI:57945"/>
        <dbReference type="EC" id="1.5.1.54"/>
    </reaction>
    <physiologicalReaction direction="right-to-left" evidence="11">
        <dbReference type="Rhea" id="RHEA:19823"/>
    </physiologicalReaction>
</comment>
<dbReference type="GO" id="GO:0009086">
    <property type="term" value="P:methionine biosynthetic process"/>
    <property type="evidence" value="ECO:0007669"/>
    <property type="project" value="UniProtKB-KW"/>
</dbReference>
<keyword evidence="4" id="KW-0028">Amino-acid biosynthesis</keyword>
<organism evidence="13 14">
    <name type="scientific">Suttonella indologenes</name>
    <dbReference type="NCBI Taxonomy" id="13276"/>
    <lineage>
        <taxon>Bacteria</taxon>
        <taxon>Pseudomonadati</taxon>
        <taxon>Pseudomonadota</taxon>
        <taxon>Gammaproteobacteria</taxon>
        <taxon>Cardiobacteriales</taxon>
        <taxon>Cardiobacteriaceae</taxon>
        <taxon>Suttonella</taxon>
    </lineage>
</organism>
<evidence type="ECO:0000256" key="7">
    <source>
        <dbReference type="ARBA" id="ARBA00023002"/>
    </source>
</evidence>
<dbReference type="EMBL" id="UHIA01000003">
    <property type="protein sequence ID" value="SUO92076.1"/>
    <property type="molecule type" value="Genomic_DNA"/>
</dbReference>
<protein>
    <recommendedName>
        <fullName evidence="12">Methylenetetrahydrofolate reductase</fullName>
        <ecNumber evidence="12">1.5.1.54</ecNumber>
    </recommendedName>
</protein>
<comment type="similarity">
    <text evidence="3 12">Belongs to the methylenetetrahydrofolate reductase family.</text>
</comment>
<evidence type="ECO:0000256" key="11">
    <source>
        <dbReference type="ARBA" id="ARBA00048628"/>
    </source>
</evidence>
<sequence length="287" mass="32091">MSLNHVQRRIPVPISCEFFPTATEQGGENLAKVRRALAVFDCEYFSVTYGAGGSTQERTLKLVRRICEEDERPVMPHLTCISATYAELEALLDTYQSIGIKRLLALRGDVPPGSFYMGELDSAADLVQLVRKKWGDTAHIVVAAYPEKHPRAKTPHDDLEALKIKSEAGANEAVTQYFFNADAFLRFRDEACAMGIEIPLVPGIMPITNYRQLARFSDACGAELPRWIRKRLEAYEHDVEALQLFGTEVVASLCERLVKEGAPALHFYSMNRSQAILAIGRALSWID</sequence>
<evidence type="ECO:0000256" key="4">
    <source>
        <dbReference type="ARBA" id="ARBA00022605"/>
    </source>
</evidence>
<keyword evidence="9" id="KW-0486">Methionine biosynthesis</keyword>
<dbReference type="UniPathway" id="UPA00193"/>
<dbReference type="PANTHER" id="PTHR45754">
    <property type="entry name" value="METHYLENETETRAHYDROFOLATE REDUCTASE"/>
    <property type="match status" value="1"/>
</dbReference>